<keyword evidence="2" id="KW-1185">Reference proteome</keyword>
<dbReference type="EMBL" id="BAAADJ010000017">
    <property type="protein sequence ID" value="GAA0326257.1"/>
    <property type="molecule type" value="Genomic_DNA"/>
</dbReference>
<organism evidence="1 2">
    <name type="scientific">Bacillus carboniphilus</name>
    <dbReference type="NCBI Taxonomy" id="86663"/>
    <lineage>
        <taxon>Bacteria</taxon>
        <taxon>Bacillati</taxon>
        <taxon>Bacillota</taxon>
        <taxon>Bacilli</taxon>
        <taxon>Bacillales</taxon>
        <taxon>Bacillaceae</taxon>
        <taxon>Bacillus</taxon>
    </lineage>
</organism>
<comment type="caution">
    <text evidence="1">The sequence shown here is derived from an EMBL/GenBank/DDBJ whole genome shotgun (WGS) entry which is preliminary data.</text>
</comment>
<evidence type="ECO:0000313" key="1">
    <source>
        <dbReference type="EMBL" id="GAA0326257.1"/>
    </source>
</evidence>
<sequence length="85" mass="10148">MTVRVEEAHLAMRKRIYEWDPFGFGEYETEIADIIQAVHKHKDFNKLGKDIQLIFEHSFEKWLPLSECQEVAKELIHIREMSDCV</sequence>
<gene>
    <name evidence="1" type="ORF">GCM10008967_16020</name>
</gene>
<dbReference type="Gene3D" id="1.10.340.20">
    <property type="entry name" value="Apc36109-like domain"/>
    <property type="match status" value="1"/>
</dbReference>
<dbReference type="InterPro" id="IPR015053">
    <property type="entry name" value="DUF1871"/>
</dbReference>
<proteinExistence type="predicted"/>
<dbReference type="Pfam" id="PF08958">
    <property type="entry name" value="DUF1871"/>
    <property type="match status" value="1"/>
</dbReference>
<evidence type="ECO:0000313" key="2">
    <source>
        <dbReference type="Proteomes" id="UP001500782"/>
    </source>
</evidence>
<dbReference type="InterPro" id="IPR023162">
    <property type="entry name" value="Apc36109-like_dom_sf"/>
</dbReference>
<dbReference type="SUPFAM" id="SSF116922">
    <property type="entry name" value="YugE-like"/>
    <property type="match status" value="1"/>
</dbReference>
<accession>A0ABN0W5Y5</accession>
<evidence type="ECO:0008006" key="3">
    <source>
        <dbReference type="Google" id="ProtNLM"/>
    </source>
</evidence>
<protein>
    <recommendedName>
        <fullName evidence="3">DUF1871 domain-containing protein</fullName>
    </recommendedName>
</protein>
<reference evidence="1 2" key="1">
    <citation type="journal article" date="2019" name="Int. J. Syst. Evol. Microbiol.">
        <title>The Global Catalogue of Microorganisms (GCM) 10K type strain sequencing project: providing services to taxonomists for standard genome sequencing and annotation.</title>
        <authorList>
            <consortium name="The Broad Institute Genomics Platform"/>
            <consortium name="The Broad Institute Genome Sequencing Center for Infectious Disease"/>
            <person name="Wu L."/>
            <person name="Ma J."/>
        </authorList>
    </citation>
    <scope>NUCLEOTIDE SEQUENCE [LARGE SCALE GENOMIC DNA]</scope>
    <source>
        <strain evidence="1 2">JCM 9731</strain>
    </source>
</reference>
<name>A0ABN0W5Y5_9BACI</name>
<dbReference type="Proteomes" id="UP001500782">
    <property type="component" value="Unassembled WGS sequence"/>
</dbReference>